<evidence type="ECO:0000313" key="3">
    <source>
        <dbReference type="Proteomes" id="UP000271573"/>
    </source>
</evidence>
<keyword evidence="2" id="KW-0413">Isomerase</keyword>
<reference evidence="2 3" key="1">
    <citation type="submission" date="2018-11" db="EMBL/GenBank/DDBJ databases">
        <title>Complete genome sequence of Nocardioides baekrokdamisoli strain KCTC 39748.</title>
        <authorList>
            <person name="Kang S.W."/>
            <person name="Lee K.C."/>
            <person name="Kim K.K."/>
            <person name="Kim J.S."/>
            <person name="Kim D.S."/>
            <person name="Ko S.H."/>
            <person name="Yang S.H."/>
            <person name="Shin Y.K."/>
            <person name="Lee J.S."/>
        </authorList>
    </citation>
    <scope>NUCLEOTIDE SEQUENCE [LARGE SCALE GENOMIC DNA]</scope>
    <source>
        <strain evidence="2 3">KCTC 39748</strain>
    </source>
</reference>
<dbReference type="OrthoDB" id="5732163at2"/>
<dbReference type="Pfam" id="PF12680">
    <property type="entry name" value="SnoaL_2"/>
    <property type="match status" value="1"/>
</dbReference>
<proteinExistence type="predicted"/>
<dbReference type="InterPro" id="IPR037401">
    <property type="entry name" value="SnoaL-like"/>
</dbReference>
<dbReference type="Proteomes" id="UP000271573">
    <property type="component" value="Chromosome"/>
</dbReference>
<dbReference type="Gene3D" id="3.10.450.50">
    <property type="match status" value="1"/>
</dbReference>
<dbReference type="RefSeq" id="WP_125569805.1">
    <property type="nucleotide sequence ID" value="NZ_AP019307.1"/>
</dbReference>
<feature type="domain" description="SnoaL-like" evidence="1">
    <location>
        <begin position="31"/>
        <end position="139"/>
    </location>
</feature>
<dbReference type="SUPFAM" id="SSF54427">
    <property type="entry name" value="NTF2-like"/>
    <property type="match status" value="1"/>
</dbReference>
<keyword evidence="3" id="KW-1185">Reference proteome</keyword>
<sequence length="156" mass="17037">MSDTATDQIELPAYVVWNAPNGDHPARRASQRSYSAVGTGVLAEWLKVYAEDAVIEDPVGPSWFDPEGKGHHGHAGISAFWDKAIAPIESFIFTITDSHACGNSCANIGTITTRFPDGTLVDTDLVMIYTVNDEGRVASMRAYWEAERAMTTMRKA</sequence>
<dbReference type="EMBL" id="AP019307">
    <property type="protein sequence ID" value="BBH18509.1"/>
    <property type="molecule type" value="Genomic_DNA"/>
</dbReference>
<gene>
    <name evidence="2" type="ORF">Back2_27960</name>
</gene>
<accession>A0A3G9J669</accession>
<dbReference type="InterPro" id="IPR032710">
    <property type="entry name" value="NTF2-like_dom_sf"/>
</dbReference>
<organism evidence="2 3">
    <name type="scientific">Nocardioides baekrokdamisoli</name>
    <dbReference type="NCBI Taxonomy" id="1804624"/>
    <lineage>
        <taxon>Bacteria</taxon>
        <taxon>Bacillati</taxon>
        <taxon>Actinomycetota</taxon>
        <taxon>Actinomycetes</taxon>
        <taxon>Propionibacteriales</taxon>
        <taxon>Nocardioidaceae</taxon>
        <taxon>Nocardioides</taxon>
    </lineage>
</organism>
<protein>
    <submittedName>
        <fullName evidence="2">Ketosteroid isomerase</fullName>
    </submittedName>
</protein>
<evidence type="ECO:0000313" key="2">
    <source>
        <dbReference type="EMBL" id="BBH18509.1"/>
    </source>
</evidence>
<dbReference type="GO" id="GO:0016853">
    <property type="term" value="F:isomerase activity"/>
    <property type="evidence" value="ECO:0007669"/>
    <property type="project" value="UniProtKB-KW"/>
</dbReference>
<dbReference type="AlphaFoldDB" id="A0A3G9J669"/>
<evidence type="ECO:0000259" key="1">
    <source>
        <dbReference type="Pfam" id="PF12680"/>
    </source>
</evidence>
<name>A0A3G9J669_9ACTN</name>
<dbReference type="KEGG" id="nbe:Back2_27960"/>